<dbReference type="GO" id="GO:0005667">
    <property type="term" value="C:transcription regulator complex"/>
    <property type="evidence" value="ECO:0007669"/>
    <property type="project" value="TreeGrafter"/>
</dbReference>
<dbReference type="GO" id="GO:0000978">
    <property type="term" value="F:RNA polymerase II cis-regulatory region sequence-specific DNA binding"/>
    <property type="evidence" value="ECO:0007669"/>
    <property type="project" value="TreeGrafter"/>
</dbReference>
<gene>
    <name evidence="3" type="primary">Acey_s0142.g2320</name>
    <name evidence="3" type="ORF">Y032_0142g2320</name>
</gene>
<name>A0A016T2N9_9BILA</name>
<accession>A0A016T2N9</accession>
<dbReference type="EMBL" id="JARK01001478">
    <property type="protein sequence ID" value="EYB97253.1"/>
    <property type="molecule type" value="Genomic_DNA"/>
</dbReference>
<proteinExistence type="inferred from homology"/>
<dbReference type="InterPro" id="IPR014890">
    <property type="entry name" value="c-SKI_SMAD4-bd_dom"/>
</dbReference>
<organism evidence="3 4">
    <name type="scientific">Ancylostoma ceylanicum</name>
    <dbReference type="NCBI Taxonomy" id="53326"/>
    <lineage>
        <taxon>Eukaryota</taxon>
        <taxon>Metazoa</taxon>
        <taxon>Ecdysozoa</taxon>
        <taxon>Nematoda</taxon>
        <taxon>Chromadorea</taxon>
        <taxon>Rhabditida</taxon>
        <taxon>Rhabditina</taxon>
        <taxon>Rhabditomorpha</taxon>
        <taxon>Strongyloidea</taxon>
        <taxon>Ancylostomatidae</taxon>
        <taxon>Ancylostomatinae</taxon>
        <taxon>Ancylostoma</taxon>
    </lineage>
</organism>
<dbReference type="SMART" id="SM01046">
    <property type="entry name" value="c-SKI_SMAD_bind"/>
    <property type="match status" value="1"/>
</dbReference>
<keyword evidence="4" id="KW-1185">Reference proteome</keyword>
<dbReference type="PANTHER" id="PTHR10005">
    <property type="entry name" value="SKI ONCOGENE-RELATED"/>
    <property type="match status" value="1"/>
</dbReference>
<sequence>MVAMVLLVYPILDESERLSVQHHVFGTANGWVYPSRKGGRSVRCCECQCFFTPEDFIAHSHNEERESQRTVHWGFDSSNWRLMLELVKPSSESNACRERWKQFIGESTAPCETGFIESNSINKAKRAIVDQIEEVPLKVARSMDSSDALKETIAITECIDTSFLRKAHLCDNLSRLFGSKSYDPLTLLSDTMRKETAFKVKSFAEVNEKPSPSGVGLLVPLDRQPAATVPDPSSFMLVDETTMRIKSSCEKIEAVELALKQSATTDPAVMVALRDIRSSLLQGNGGEYQRLRNAYEFLFALFRQSCDPLGSANDPLMRAAVSNLRSEQIALGVEMATNPKNPTKMRQYSDLSQQQMKLAQIGHIGGGTKAVVPAVMPSIPVSGARTDPQFLQQMVVQQLMQFMSTPQLTQ</sequence>
<dbReference type="GO" id="GO:0030514">
    <property type="term" value="P:negative regulation of BMP signaling pathway"/>
    <property type="evidence" value="ECO:0007669"/>
    <property type="project" value="TreeGrafter"/>
</dbReference>
<dbReference type="GO" id="GO:0000981">
    <property type="term" value="F:DNA-binding transcription factor activity, RNA polymerase II-specific"/>
    <property type="evidence" value="ECO:0007669"/>
    <property type="project" value="TreeGrafter"/>
</dbReference>
<dbReference type="Gene3D" id="3.10.390.10">
    <property type="entry name" value="SAND domain-like"/>
    <property type="match status" value="1"/>
</dbReference>
<dbReference type="GO" id="GO:0005634">
    <property type="term" value="C:nucleus"/>
    <property type="evidence" value="ECO:0007669"/>
    <property type="project" value="TreeGrafter"/>
</dbReference>
<protein>
    <recommendedName>
        <fullName evidence="2">c-SKI SMAD4-binding domain-containing protein</fullName>
    </recommendedName>
</protein>
<feature type="domain" description="c-SKI SMAD4-binding" evidence="2">
    <location>
        <begin position="18"/>
        <end position="108"/>
    </location>
</feature>
<dbReference type="GO" id="GO:0046332">
    <property type="term" value="F:SMAD binding"/>
    <property type="evidence" value="ECO:0007669"/>
    <property type="project" value="InterPro"/>
</dbReference>
<evidence type="ECO:0000313" key="3">
    <source>
        <dbReference type="EMBL" id="EYB97253.1"/>
    </source>
</evidence>
<comment type="similarity">
    <text evidence="1">Belongs to the SKI family.</text>
</comment>
<dbReference type="SUPFAM" id="SSF63763">
    <property type="entry name" value="SAND domain-like"/>
    <property type="match status" value="1"/>
</dbReference>
<dbReference type="InterPro" id="IPR023216">
    <property type="entry name" value="Tscrpt_reg_SKI_SnoN"/>
</dbReference>
<dbReference type="Proteomes" id="UP000024635">
    <property type="component" value="Unassembled WGS sequence"/>
</dbReference>
<evidence type="ECO:0000313" key="4">
    <source>
        <dbReference type="Proteomes" id="UP000024635"/>
    </source>
</evidence>
<dbReference type="STRING" id="53326.A0A016T2N9"/>
<dbReference type="GO" id="GO:0005737">
    <property type="term" value="C:cytoplasm"/>
    <property type="evidence" value="ECO:0007669"/>
    <property type="project" value="TreeGrafter"/>
</dbReference>
<dbReference type="OrthoDB" id="3938623at2759"/>
<dbReference type="PANTHER" id="PTHR10005:SF25">
    <property type="entry name" value="SNO ONCOGENE, ISOFORM B"/>
    <property type="match status" value="1"/>
</dbReference>
<evidence type="ECO:0000256" key="1">
    <source>
        <dbReference type="ARBA" id="ARBA00009513"/>
    </source>
</evidence>
<evidence type="ECO:0000259" key="2">
    <source>
        <dbReference type="SMART" id="SM01046"/>
    </source>
</evidence>
<dbReference type="InterPro" id="IPR010919">
    <property type="entry name" value="SAND-like_dom_sf"/>
</dbReference>
<dbReference type="Pfam" id="PF08782">
    <property type="entry name" value="c-SKI_SMAD_bind"/>
    <property type="match status" value="1"/>
</dbReference>
<reference evidence="4" key="1">
    <citation type="journal article" date="2015" name="Nat. Genet.">
        <title>The genome and transcriptome of the zoonotic hookworm Ancylostoma ceylanicum identify infection-specific gene families.</title>
        <authorList>
            <person name="Schwarz E.M."/>
            <person name="Hu Y."/>
            <person name="Antoshechkin I."/>
            <person name="Miller M.M."/>
            <person name="Sternberg P.W."/>
            <person name="Aroian R.V."/>
        </authorList>
    </citation>
    <scope>NUCLEOTIDE SEQUENCE</scope>
    <source>
        <strain evidence="4">HY135</strain>
    </source>
</reference>
<comment type="caution">
    <text evidence="3">The sequence shown here is derived from an EMBL/GenBank/DDBJ whole genome shotgun (WGS) entry which is preliminary data.</text>
</comment>
<dbReference type="AlphaFoldDB" id="A0A016T2N9"/>